<comment type="caution">
    <text evidence="2">The sequence shown here is derived from an EMBL/GenBank/DDBJ whole genome shotgun (WGS) entry which is preliminary data.</text>
</comment>
<accession>A0A8H8QSF0</accession>
<gene>
    <name evidence="2" type="ORF">UBRO2_05916</name>
</gene>
<evidence type="ECO:0000313" key="3">
    <source>
        <dbReference type="Proteomes" id="UP000658997"/>
    </source>
</evidence>
<dbReference type="AlphaFoldDB" id="A0A8H8QSF0"/>
<reference evidence="2" key="1">
    <citation type="submission" date="2018-08" db="EMBL/GenBank/DDBJ databases">
        <authorList>
            <person name="Guldener U."/>
        </authorList>
    </citation>
    <scope>NUCLEOTIDE SEQUENCE</scope>
    <source>
        <strain evidence="2">UB2</strain>
    </source>
</reference>
<sequence length="236" mass="24811">MSCSPPLSPPPGPRIKSLSDIPAEEQQCYYRLALEEGSSSSSLSQGLHRKQVQKDLKQALGVDNLISDLDFDADNDIHVQHDDVPSLGKPVGFSTKRGLLFSAPGGTTLDPPPASLAEAVHLDGGIGKGFMLSTALPLCIGQSLRAGTAGDEMICGKLPFTSPHSNLVCAQSSTALDLHHNHQPSGNIHNFLGSGPSRSKHRRAGLCKIDTISPTNMFGSSLPCTVSAPNVETKLG</sequence>
<dbReference type="EMBL" id="ULHB01000246">
    <property type="protein sequence ID" value="SYW86196.1"/>
    <property type="molecule type" value="Genomic_DNA"/>
</dbReference>
<feature type="compositionally biased region" description="Pro residues" evidence="1">
    <location>
        <begin position="1"/>
        <end position="13"/>
    </location>
</feature>
<dbReference type="Proteomes" id="UP000658997">
    <property type="component" value="Unassembled WGS sequence"/>
</dbReference>
<evidence type="ECO:0000256" key="1">
    <source>
        <dbReference type="SAM" id="MobiDB-lite"/>
    </source>
</evidence>
<name>A0A8H8QSF0_9BASI</name>
<feature type="region of interest" description="Disordered" evidence="1">
    <location>
        <begin position="1"/>
        <end position="20"/>
    </location>
</feature>
<evidence type="ECO:0000313" key="2">
    <source>
        <dbReference type="EMBL" id="SYW86196.1"/>
    </source>
</evidence>
<organism evidence="2 3">
    <name type="scientific">Ustilago bromivora</name>
    <dbReference type="NCBI Taxonomy" id="307758"/>
    <lineage>
        <taxon>Eukaryota</taxon>
        <taxon>Fungi</taxon>
        <taxon>Dikarya</taxon>
        <taxon>Basidiomycota</taxon>
        <taxon>Ustilaginomycotina</taxon>
        <taxon>Ustilaginomycetes</taxon>
        <taxon>Ustilaginales</taxon>
        <taxon>Ustilaginaceae</taxon>
        <taxon>Ustilago</taxon>
    </lineage>
</organism>
<protein>
    <submittedName>
        <fullName evidence="2">Uncharacterized protein</fullName>
    </submittedName>
</protein>
<keyword evidence="3" id="KW-1185">Reference proteome</keyword>
<proteinExistence type="predicted"/>